<keyword evidence="4 7" id="KW-0812">Transmembrane</keyword>
<protein>
    <recommendedName>
        <fullName evidence="7">TRAP transporter small permease protein</fullName>
    </recommendedName>
</protein>
<name>A0A7W9WLZ7_CASDE</name>
<evidence type="ECO:0000256" key="4">
    <source>
        <dbReference type="ARBA" id="ARBA00022692"/>
    </source>
</evidence>
<comment type="subunit">
    <text evidence="7">The complex comprises the extracytoplasmic solute receptor protein and the two transmembrane proteins.</text>
</comment>
<dbReference type="Proteomes" id="UP000541136">
    <property type="component" value="Unassembled WGS sequence"/>
</dbReference>
<evidence type="ECO:0000256" key="6">
    <source>
        <dbReference type="ARBA" id="ARBA00023136"/>
    </source>
</evidence>
<proteinExistence type="inferred from homology"/>
<dbReference type="RefSeq" id="WP_151024219.1">
    <property type="nucleotide sequence ID" value="NZ_JACHIB010000009.1"/>
</dbReference>
<reference evidence="9 10" key="1">
    <citation type="submission" date="2020-08" db="EMBL/GenBank/DDBJ databases">
        <title>Genomic Encyclopedia of Type Strains, Phase IV (KMG-IV): sequencing the most valuable type-strain genomes for metagenomic binning, comparative biology and taxonomic classification.</title>
        <authorList>
            <person name="Goeker M."/>
        </authorList>
    </citation>
    <scope>NUCLEOTIDE SEQUENCE [LARGE SCALE GENOMIC DNA]</scope>
    <source>
        <strain evidence="9 10">DSM 12141</strain>
    </source>
</reference>
<comment type="similarity">
    <text evidence="7">Belongs to the TRAP transporter small permease family.</text>
</comment>
<dbReference type="GO" id="GO:0005886">
    <property type="term" value="C:plasma membrane"/>
    <property type="evidence" value="ECO:0007669"/>
    <property type="project" value="UniProtKB-SubCell"/>
</dbReference>
<comment type="subcellular location">
    <subcellularLocation>
        <location evidence="7">Cell inner membrane</location>
        <topology evidence="7">Multi-pass membrane protein</topology>
    </subcellularLocation>
    <subcellularLocation>
        <location evidence="1">Cell membrane</location>
        <topology evidence="1">Multi-pass membrane protein</topology>
    </subcellularLocation>
</comment>
<keyword evidence="3" id="KW-1003">Cell membrane</keyword>
<feature type="transmembrane region" description="Helical" evidence="7">
    <location>
        <begin position="140"/>
        <end position="160"/>
    </location>
</feature>
<dbReference type="Pfam" id="PF04290">
    <property type="entry name" value="DctQ"/>
    <property type="match status" value="1"/>
</dbReference>
<comment type="function">
    <text evidence="7">Part of the tripartite ATP-independent periplasmic (TRAP) transport system.</text>
</comment>
<feature type="transmembrane region" description="Helical" evidence="7">
    <location>
        <begin position="100"/>
        <end position="120"/>
    </location>
</feature>
<evidence type="ECO:0000313" key="10">
    <source>
        <dbReference type="Proteomes" id="UP000541136"/>
    </source>
</evidence>
<evidence type="ECO:0000256" key="7">
    <source>
        <dbReference type="RuleBase" id="RU369079"/>
    </source>
</evidence>
<feature type="domain" description="Tripartite ATP-independent periplasmic transporters DctQ component" evidence="8">
    <location>
        <begin position="37"/>
        <end position="162"/>
    </location>
</feature>
<evidence type="ECO:0000256" key="3">
    <source>
        <dbReference type="ARBA" id="ARBA00022475"/>
    </source>
</evidence>
<dbReference type="AlphaFoldDB" id="A0A7W9WLZ7"/>
<organism evidence="9 10">
    <name type="scientific">Castellaniella defragrans</name>
    <name type="common">Alcaligenes defragrans</name>
    <dbReference type="NCBI Taxonomy" id="75697"/>
    <lineage>
        <taxon>Bacteria</taxon>
        <taxon>Pseudomonadati</taxon>
        <taxon>Pseudomonadota</taxon>
        <taxon>Betaproteobacteria</taxon>
        <taxon>Burkholderiales</taxon>
        <taxon>Alcaligenaceae</taxon>
        <taxon>Castellaniella</taxon>
    </lineage>
</organism>
<evidence type="ECO:0000256" key="2">
    <source>
        <dbReference type="ARBA" id="ARBA00022448"/>
    </source>
</evidence>
<feature type="transmembrane region" description="Helical" evidence="7">
    <location>
        <begin position="60"/>
        <end position="79"/>
    </location>
</feature>
<dbReference type="GO" id="GO:0022857">
    <property type="term" value="F:transmembrane transporter activity"/>
    <property type="evidence" value="ECO:0007669"/>
    <property type="project" value="UniProtKB-UniRule"/>
</dbReference>
<evidence type="ECO:0000313" key="9">
    <source>
        <dbReference type="EMBL" id="MBB6083767.1"/>
    </source>
</evidence>
<evidence type="ECO:0000256" key="5">
    <source>
        <dbReference type="ARBA" id="ARBA00022989"/>
    </source>
</evidence>
<evidence type="ECO:0000256" key="1">
    <source>
        <dbReference type="ARBA" id="ARBA00004651"/>
    </source>
</evidence>
<sequence length="186" mass="19896">MDYTGTELARCSRGWQILNRLATGLALGGGMLFILLVGMSLVSIVGRKLGFGSITGDVEMMQVGTAVAAAAFLPYCTLVGDHLRVDLFTERLPATTKSRIDAACECLLVAAMLVLAWRTALSAAHLRETGDFTTLLGLPIWIPVAAIVPSLLLTTLCALWRVRAALGHARYLGRREQMAVDHGVSA</sequence>
<keyword evidence="2 7" id="KW-0813">Transport</keyword>
<accession>A0A7W9WLZ7</accession>
<keyword evidence="6 7" id="KW-0472">Membrane</keyword>
<dbReference type="InterPro" id="IPR055348">
    <property type="entry name" value="DctQ"/>
</dbReference>
<dbReference type="EMBL" id="JACHIB010000009">
    <property type="protein sequence ID" value="MBB6083767.1"/>
    <property type="molecule type" value="Genomic_DNA"/>
</dbReference>
<gene>
    <name evidence="9" type="ORF">HNR28_001809</name>
</gene>
<comment type="caution">
    <text evidence="9">The sequence shown here is derived from an EMBL/GenBank/DDBJ whole genome shotgun (WGS) entry which is preliminary data.</text>
</comment>
<keyword evidence="5 7" id="KW-1133">Transmembrane helix</keyword>
<evidence type="ECO:0000259" key="8">
    <source>
        <dbReference type="Pfam" id="PF04290"/>
    </source>
</evidence>
<feature type="transmembrane region" description="Helical" evidence="7">
    <location>
        <begin position="21"/>
        <end position="45"/>
    </location>
</feature>
<keyword evidence="7" id="KW-0997">Cell inner membrane</keyword>